<protein>
    <submittedName>
        <fullName evidence="2">DUF6230 family protein</fullName>
    </submittedName>
</protein>
<proteinExistence type="predicted"/>
<keyword evidence="1" id="KW-0812">Transmembrane</keyword>
<dbReference type="RefSeq" id="WP_369143011.1">
    <property type="nucleotide sequence ID" value="NZ_CP163444.1"/>
</dbReference>
<keyword evidence="1" id="KW-0472">Membrane</keyword>
<organism evidence="2">
    <name type="scientific">Streptomyces sp. R44</name>
    <dbReference type="NCBI Taxonomy" id="3238633"/>
    <lineage>
        <taxon>Bacteria</taxon>
        <taxon>Bacillati</taxon>
        <taxon>Actinomycetota</taxon>
        <taxon>Actinomycetes</taxon>
        <taxon>Kitasatosporales</taxon>
        <taxon>Streptomycetaceae</taxon>
        <taxon>Streptomyces</taxon>
    </lineage>
</organism>
<reference evidence="2" key="1">
    <citation type="submission" date="2024-07" db="EMBL/GenBank/DDBJ databases">
        <authorList>
            <person name="Yu S.T."/>
        </authorList>
    </citation>
    <scope>NUCLEOTIDE SEQUENCE</scope>
    <source>
        <strain evidence="2">R44</strain>
    </source>
</reference>
<sequence>MSTRDIRARDIKARDIRAGDIRAGDIKAGDIRAGDIKARDIGTREEGRTHWRRSLFVAAPALLAAVGLGSAMATGALAVGLRIQDRPVDFTTSSLYGTQYGAAVVDQSVVRPDGTAGTERVLRMGFADGVINGLCLSQRQQIAGATYTLLLTLGDDNPGSWEIRTQNTVLDLRSATGVLDMDGIVDLNTNGADVKTVKDATGAYVVNPLDSPQHRFGIQARYAKFDRITGTAQDFQIPGVLTTPKLSLTVRPGTVACPAPAAPTGTPGTP</sequence>
<evidence type="ECO:0000313" key="2">
    <source>
        <dbReference type="EMBL" id="XDQ70270.1"/>
    </source>
</evidence>
<dbReference type="Pfam" id="PF19741">
    <property type="entry name" value="DUF6230"/>
    <property type="match status" value="1"/>
</dbReference>
<gene>
    <name evidence="2" type="ORF">AB5J54_06925</name>
</gene>
<dbReference type="EMBL" id="CP163444">
    <property type="protein sequence ID" value="XDQ70270.1"/>
    <property type="molecule type" value="Genomic_DNA"/>
</dbReference>
<accession>A0AB39SSY0</accession>
<keyword evidence="1" id="KW-1133">Transmembrane helix</keyword>
<feature type="transmembrane region" description="Helical" evidence="1">
    <location>
        <begin position="55"/>
        <end position="81"/>
    </location>
</feature>
<evidence type="ECO:0000256" key="1">
    <source>
        <dbReference type="SAM" id="Phobius"/>
    </source>
</evidence>
<dbReference type="InterPro" id="IPR046198">
    <property type="entry name" value="DUF6230"/>
</dbReference>
<dbReference type="AlphaFoldDB" id="A0AB39SSY0"/>
<name>A0AB39SSY0_9ACTN</name>